<dbReference type="KEGG" id="pbar:105425372"/>
<organism evidence="1 2">
    <name type="scientific">Pogonomyrmex barbatus</name>
    <name type="common">red harvester ant</name>
    <dbReference type="NCBI Taxonomy" id="144034"/>
    <lineage>
        <taxon>Eukaryota</taxon>
        <taxon>Metazoa</taxon>
        <taxon>Ecdysozoa</taxon>
        <taxon>Arthropoda</taxon>
        <taxon>Hexapoda</taxon>
        <taxon>Insecta</taxon>
        <taxon>Pterygota</taxon>
        <taxon>Neoptera</taxon>
        <taxon>Endopterygota</taxon>
        <taxon>Hymenoptera</taxon>
        <taxon>Apocrita</taxon>
        <taxon>Aculeata</taxon>
        <taxon>Formicoidea</taxon>
        <taxon>Formicidae</taxon>
        <taxon>Myrmicinae</taxon>
        <taxon>Pogonomyrmex</taxon>
    </lineage>
</organism>
<dbReference type="AlphaFoldDB" id="A0A6I9VYS8"/>
<gene>
    <name evidence="2" type="primary">LOC105425372</name>
</gene>
<protein>
    <submittedName>
        <fullName evidence="2">Uncharacterized protein LOC105425372</fullName>
    </submittedName>
</protein>
<dbReference type="Proteomes" id="UP000504615">
    <property type="component" value="Unplaced"/>
</dbReference>
<proteinExistence type="predicted"/>
<accession>A0A6I9VYS8</accession>
<evidence type="ECO:0000313" key="1">
    <source>
        <dbReference type="Proteomes" id="UP000504615"/>
    </source>
</evidence>
<reference evidence="2" key="1">
    <citation type="submission" date="2025-08" db="UniProtKB">
        <authorList>
            <consortium name="RefSeq"/>
        </authorList>
    </citation>
    <scope>IDENTIFICATION</scope>
</reference>
<dbReference type="GeneID" id="105425372"/>
<name>A0A6I9VYS8_9HYME</name>
<dbReference type="RefSeq" id="XP_011634414.1">
    <property type="nucleotide sequence ID" value="XM_011636112.2"/>
</dbReference>
<sequence length="138" mass="15739">MTSTKYFIIIFPNTPIDKSQECSLKQGFPVRYAAAVAAAKNFSARLQIILAEREKGDDHFSVNMSSRRDCILFVSLQSTVPVSSCKQLHKLDKLRKNFLTSVMCWQQFPTTSIISILEGIPVLKHYDGHVEYELELLR</sequence>
<evidence type="ECO:0000313" key="2">
    <source>
        <dbReference type="RefSeq" id="XP_011634414.1"/>
    </source>
</evidence>
<keyword evidence="1" id="KW-1185">Reference proteome</keyword>